<dbReference type="Pfam" id="PF13559">
    <property type="entry name" value="DUF4129"/>
    <property type="match status" value="1"/>
</dbReference>
<accession>A0A8G1UHL9</accession>
<evidence type="ECO:0000313" key="4">
    <source>
        <dbReference type="Proteomes" id="UP000267408"/>
    </source>
</evidence>
<feature type="transmembrane region" description="Helical" evidence="1">
    <location>
        <begin position="72"/>
        <end position="90"/>
    </location>
</feature>
<name>A0A8G1UHL9_9ACTN</name>
<organism evidence="3 4">
    <name type="scientific">Kitasatospora cineracea</name>
    <dbReference type="NCBI Taxonomy" id="88074"/>
    <lineage>
        <taxon>Bacteria</taxon>
        <taxon>Bacillati</taxon>
        <taxon>Actinomycetota</taxon>
        <taxon>Actinomycetes</taxon>
        <taxon>Kitasatosporales</taxon>
        <taxon>Streptomycetaceae</taxon>
        <taxon>Kitasatospora</taxon>
    </lineage>
</organism>
<keyword evidence="1" id="KW-1133">Transmembrane helix</keyword>
<reference evidence="3 4" key="1">
    <citation type="submission" date="2018-11" db="EMBL/GenBank/DDBJ databases">
        <title>Sequencing the genomes of 1000 actinobacteria strains.</title>
        <authorList>
            <person name="Klenk H.-P."/>
        </authorList>
    </citation>
    <scope>NUCLEOTIDE SEQUENCE [LARGE SCALE GENOMIC DNA]</scope>
    <source>
        <strain evidence="3 4">DSM 44780</strain>
    </source>
</reference>
<dbReference type="InterPro" id="IPR025403">
    <property type="entry name" value="TgpA-like_C"/>
</dbReference>
<dbReference type="OrthoDB" id="3389322at2"/>
<dbReference type="AlphaFoldDB" id="A0A8G1UHL9"/>
<sequence>MGTRGTVALLADGAPVDVPRDAARDAAHEELRKAVYHQHEPGIVERVMDWIGRQIGRAFDGVAAPLGGGGNAALVVLLVVLLALAGLAWWRYGAPRRAARSDGSLFAGAEGPRSAARHRADAAAHAAAGAWADAVRDQMRALVRGLEERTVLSPRPGRTADEAAAEAGRALPRHATELASAARLFDDIAFGERPADEAAYRLLADLDHALGRTRPTPVPAGGGPA</sequence>
<keyword evidence="1" id="KW-0812">Transmembrane</keyword>
<comment type="caution">
    <text evidence="3">The sequence shown here is derived from an EMBL/GenBank/DDBJ whole genome shotgun (WGS) entry which is preliminary data.</text>
</comment>
<keyword evidence="1" id="KW-0472">Membrane</keyword>
<proteinExistence type="predicted"/>
<dbReference type="EMBL" id="RJVJ01000001">
    <property type="protein sequence ID" value="ROR44131.1"/>
    <property type="molecule type" value="Genomic_DNA"/>
</dbReference>
<evidence type="ECO:0000256" key="1">
    <source>
        <dbReference type="SAM" id="Phobius"/>
    </source>
</evidence>
<evidence type="ECO:0000259" key="2">
    <source>
        <dbReference type="Pfam" id="PF13559"/>
    </source>
</evidence>
<dbReference type="Proteomes" id="UP000267408">
    <property type="component" value="Unassembled WGS sequence"/>
</dbReference>
<feature type="domain" description="Protein-glutamine gamma-glutamyltransferase-like C-terminal" evidence="2">
    <location>
        <begin position="139"/>
        <end position="206"/>
    </location>
</feature>
<gene>
    <name evidence="3" type="ORF">EDD39_2307</name>
</gene>
<protein>
    <submittedName>
        <fullName evidence="3">Uncharacterized protein DUF4129</fullName>
    </submittedName>
</protein>
<evidence type="ECO:0000313" key="3">
    <source>
        <dbReference type="EMBL" id="ROR44131.1"/>
    </source>
</evidence>
<dbReference type="RefSeq" id="WP_123555328.1">
    <property type="nucleotide sequence ID" value="NZ_JBEXVB010000186.1"/>
</dbReference>